<gene>
    <name evidence="1" type="ORF">DPEC_G00226840</name>
</gene>
<protein>
    <submittedName>
        <fullName evidence="1">Uncharacterized protein</fullName>
    </submittedName>
</protein>
<dbReference type="EMBL" id="CM055746">
    <property type="protein sequence ID" value="KAJ7997232.1"/>
    <property type="molecule type" value="Genomic_DNA"/>
</dbReference>
<accession>A0ACC2G128</accession>
<comment type="caution">
    <text evidence="1">The sequence shown here is derived from an EMBL/GenBank/DDBJ whole genome shotgun (WGS) entry which is preliminary data.</text>
</comment>
<name>A0ACC2G128_DALPE</name>
<proteinExistence type="predicted"/>
<keyword evidence="2" id="KW-1185">Reference proteome</keyword>
<evidence type="ECO:0000313" key="2">
    <source>
        <dbReference type="Proteomes" id="UP001157502"/>
    </source>
</evidence>
<evidence type="ECO:0000313" key="1">
    <source>
        <dbReference type="EMBL" id="KAJ7997232.1"/>
    </source>
</evidence>
<organism evidence="1 2">
    <name type="scientific">Dallia pectoralis</name>
    <name type="common">Alaska blackfish</name>
    <dbReference type="NCBI Taxonomy" id="75939"/>
    <lineage>
        <taxon>Eukaryota</taxon>
        <taxon>Metazoa</taxon>
        <taxon>Chordata</taxon>
        <taxon>Craniata</taxon>
        <taxon>Vertebrata</taxon>
        <taxon>Euteleostomi</taxon>
        <taxon>Actinopterygii</taxon>
        <taxon>Neopterygii</taxon>
        <taxon>Teleostei</taxon>
        <taxon>Protacanthopterygii</taxon>
        <taxon>Esociformes</taxon>
        <taxon>Umbridae</taxon>
        <taxon>Dallia</taxon>
    </lineage>
</organism>
<dbReference type="Proteomes" id="UP001157502">
    <property type="component" value="Chromosome 19"/>
</dbReference>
<reference evidence="1" key="1">
    <citation type="submission" date="2021-05" db="EMBL/GenBank/DDBJ databases">
        <authorList>
            <person name="Pan Q."/>
            <person name="Jouanno E."/>
            <person name="Zahm M."/>
            <person name="Klopp C."/>
            <person name="Cabau C."/>
            <person name="Louis A."/>
            <person name="Berthelot C."/>
            <person name="Parey E."/>
            <person name="Roest Crollius H."/>
            <person name="Montfort J."/>
            <person name="Robinson-Rechavi M."/>
            <person name="Bouchez O."/>
            <person name="Lampietro C."/>
            <person name="Lopez Roques C."/>
            <person name="Donnadieu C."/>
            <person name="Postlethwait J."/>
            <person name="Bobe J."/>
            <person name="Dillon D."/>
            <person name="Chandos A."/>
            <person name="von Hippel F."/>
            <person name="Guiguen Y."/>
        </authorList>
    </citation>
    <scope>NUCLEOTIDE SEQUENCE</scope>
    <source>
        <strain evidence="1">YG-Jan2019</strain>
    </source>
</reference>
<sequence length="124" mass="13915">MSLNLLYSANPASAGRTVWAPPPRVMRGYHGKRCDSVGAQRKEGIPREEVCLCGGPKKGGDTTRRDVTVCWPQERRGYHEFERRHAVTPSGPAWTWRETSARSAAILTYKRVHMPRKQADAVVV</sequence>